<dbReference type="Proteomes" id="UP000257109">
    <property type="component" value="Unassembled WGS sequence"/>
</dbReference>
<evidence type="ECO:0000313" key="2">
    <source>
        <dbReference type="Proteomes" id="UP000257109"/>
    </source>
</evidence>
<dbReference type="EMBL" id="QJKJ01016157">
    <property type="protein sequence ID" value="RDX61416.1"/>
    <property type="molecule type" value="Genomic_DNA"/>
</dbReference>
<dbReference type="InterPro" id="IPR043128">
    <property type="entry name" value="Rev_trsase/Diguanyl_cyclase"/>
</dbReference>
<dbReference type="PANTHER" id="PTHR24559:SF430">
    <property type="entry name" value="RNA-DIRECTED DNA POLYMERASE"/>
    <property type="match status" value="1"/>
</dbReference>
<dbReference type="PANTHER" id="PTHR24559">
    <property type="entry name" value="TRANSPOSON TY3-I GAG-POL POLYPROTEIN"/>
    <property type="match status" value="1"/>
</dbReference>
<dbReference type="InterPro" id="IPR043502">
    <property type="entry name" value="DNA/RNA_pol_sf"/>
</dbReference>
<reference evidence="1" key="1">
    <citation type="submission" date="2018-05" db="EMBL/GenBank/DDBJ databases">
        <title>Draft genome of Mucuna pruriens seed.</title>
        <authorList>
            <person name="Nnadi N.E."/>
            <person name="Vos R."/>
            <person name="Hasami M.H."/>
            <person name="Devisetty U.K."/>
            <person name="Aguiy J.C."/>
        </authorList>
    </citation>
    <scope>NUCLEOTIDE SEQUENCE [LARGE SCALE GENOMIC DNA]</scope>
    <source>
        <strain evidence="1">JCA_2017</strain>
    </source>
</reference>
<protein>
    <submittedName>
        <fullName evidence="1">Retrovirus-related Pol polyprotein from transposon 17.6</fullName>
    </submittedName>
</protein>
<dbReference type="OrthoDB" id="542221at2759"/>
<dbReference type="AlphaFoldDB" id="A0A371E5W9"/>
<sequence>MHPQDEAKTAFITDSRTFCYKVMSFRLKSVRATCQHLVDKFFEEIIGIDVEVYVDDMMHQLKLNPEKCSFGVQAEKFLGFMLTEKGVKANPEKCQAIINMRSPRKQKASSKEKAT</sequence>
<feature type="non-terminal residue" evidence="1">
    <location>
        <position position="1"/>
    </location>
</feature>
<dbReference type="SUPFAM" id="SSF56672">
    <property type="entry name" value="DNA/RNA polymerases"/>
    <property type="match status" value="1"/>
</dbReference>
<gene>
    <name evidence="1" type="primary">pol</name>
    <name evidence="1" type="ORF">CR513_60349</name>
</gene>
<dbReference type="Gene3D" id="3.30.70.270">
    <property type="match status" value="1"/>
</dbReference>
<name>A0A371E5W9_MUCPR</name>
<organism evidence="1 2">
    <name type="scientific">Mucuna pruriens</name>
    <name type="common">Velvet bean</name>
    <name type="synonym">Dolichos pruriens</name>
    <dbReference type="NCBI Taxonomy" id="157652"/>
    <lineage>
        <taxon>Eukaryota</taxon>
        <taxon>Viridiplantae</taxon>
        <taxon>Streptophyta</taxon>
        <taxon>Embryophyta</taxon>
        <taxon>Tracheophyta</taxon>
        <taxon>Spermatophyta</taxon>
        <taxon>Magnoliopsida</taxon>
        <taxon>eudicotyledons</taxon>
        <taxon>Gunneridae</taxon>
        <taxon>Pentapetalae</taxon>
        <taxon>rosids</taxon>
        <taxon>fabids</taxon>
        <taxon>Fabales</taxon>
        <taxon>Fabaceae</taxon>
        <taxon>Papilionoideae</taxon>
        <taxon>50 kb inversion clade</taxon>
        <taxon>NPAAA clade</taxon>
        <taxon>indigoferoid/millettioid clade</taxon>
        <taxon>Phaseoleae</taxon>
        <taxon>Mucuna</taxon>
    </lineage>
</organism>
<dbReference type="InterPro" id="IPR053134">
    <property type="entry name" value="RNA-dir_DNA_polymerase"/>
</dbReference>
<keyword evidence="2" id="KW-1185">Reference proteome</keyword>
<proteinExistence type="predicted"/>
<evidence type="ECO:0000313" key="1">
    <source>
        <dbReference type="EMBL" id="RDX61416.1"/>
    </source>
</evidence>
<comment type="caution">
    <text evidence="1">The sequence shown here is derived from an EMBL/GenBank/DDBJ whole genome shotgun (WGS) entry which is preliminary data.</text>
</comment>
<accession>A0A371E5W9</accession>